<reference evidence="3" key="2">
    <citation type="journal article" date="2011" name="Microb. Ecol.">
        <title>Taxonomic and Functional Metagenomic Profiling of the Microbial Community in the Anoxic Sediment of a Sub-saline Shallow Lake (Laguna de Carrizo, Central Spain).</title>
        <authorList>
            <person name="Ferrer M."/>
            <person name="Guazzaroni M.E."/>
            <person name="Richter M."/>
            <person name="Garcia-Salamanca A."/>
            <person name="Yarza P."/>
            <person name="Suarez-Suarez A."/>
            <person name="Solano J."/>
            <person name="Alcaide M."/>
            <person name="van Dillewijn P."/>
            <person name="Molina-Henares M.A."/>
            <person name="Lopez-Cortes N."/>
            <person name="Al-Ramahi Y."/>
            <person name="Guerrero C."/>
            <person name="Acosta A."/>
            <person name="de Eugenio L.I."/>
            <person name="Martinez V."/>
            <person name="Marques S."/>
            <person name="Rojo F."/>
            <person name="Santero E."/>
            <person name="Genilloud O."/>
            <person name="Perez-Perez J."/>
            <person name="Rossello-Mora R."/>
            <person name="Ramos J.L."/>
        </authorList>
    </citation>
    <scope>NUCLEOTIDE SEQUENCE</scope>
</reference>
<organism evidence="3">
    <name type="scientific">sediment metagenome</name>
    <dbReference type="NCBI Taxonomy" id="749907"/>
    <lineage>
        <taxon>unclassified sequences</taxon>
        <taxon>metagenomes</taxon>
        <taxon>ecological metagenomes</taxon>
    </lineage>
</organism>
<evidence type="ECO:0000259" key="2">
    <source>
        <dbReference type="Pfam" id="PF01029"/>
    </source>
</evidence>
<name>D9PK54_9ZZZZ</name>
<proteinExistence type="predicted"/>
<gene>
    <name evidence="3" type="primary">nusB</name>
    <name evidence="3" type="ORF">LDC_1919</name>
</gene>
<dbReference type="SUPFAM" id="SSF48013">
    <property type="entry name" value="NusB-like"/>
    <property type="match status" value="1"/>
</dbReference>
<dbReference type="Gene3D" id="1.10.940.10">
    <property type="entry name" value="NusB-like"/>
    <property type="match status" value="1"/>
</dbReference>
<dbReference type="EMBL" id="ADZX01000582">
    <property type="protein sequence ID" value="EFK96051.1"/>
    <property type="molecule type" value="Genomic_DNA"/>
</dbReference>
<comment type="caution">
    <text evidence="3">The sequence shown here is derived from an EMBL/GenBank/DDBJ whole genome shotgun (WGS) entry which is preliminary data.</text>
</comment>
<dbReference type="GO" id="GO:0003723">
    <property type="term" value="F:RNA binding"/>
    <property type="evidence" value="ECO:0007669"/>
    <property type="project" value="UniProtKB-KW"/>
</dbReference>
<reference evidence="3" key="1">
    <citation type="submission" date="2010-07" db="EMBL/GenBank/DDBJ databases">
        <authorList>
            <consortium name="CONSOLIDER consortium CSD2007-00005"/>
            <person name="Guazzaroni M.-E."/>
            <person name="Richter M."/>
            <person name="Garcia-Salamanca A."/>
            <person name="Yarza P."/>
            <person name="Ferrer M."/>
        </authorList>
    </citation>
    <scope>NUCLEOTIDE SEQUENCE</scope>
</reference>
<evidence type="ECO:0000256" key="1">
    <source>
        <dbReference type="ARBA" id="ARBA00022884"/>
    </source>
</evidence>
<sequence length="66" mass="7210">MDKNILRLGIYELLFGKEKVPAPVAINEAIVLSKSFNTKETSDKFIAGVLASVLEASGIDEDESRK</sequence>
<accession>D9PK54</accession>
<evidence type="ECO:0000313" key="3">
    <source>
        <dbReference type="EMBL" id="EFK96051.1"/>
    </source>
</evidence>
<dbReference type="AlphaFoldDB" id="D9PK54"/>
<dbReference type="Pfam" id="PF01029">
    <property type="entry name" value="NusB"/>
    <property type="match status" value="1"/>
</dbReference>
<feature type="domain" description="NusB/RsmB/TIM44" evidence="2">
    <location>
        <begin position="2"/>
        <end position="54"/>
    </location>
</feature>
<keyword evidence="1" id="KW-0694">RNA-binding</keyword>
<protein>
    <submittedName>
        <fullName evidence="3">NusB antitermination factor</fullName>
    </submittedName>
</protein>
<dbReference type="GO" id="GO:0006355">
    <property type="term" value="P:regulation of DNA-templated transcription"/>
    <property type="evidence" value="ECO:0007669"/>
    <property type="project" value="InterPro"/>
</dbReference>
<dbReference type="InterPro" id="IPR006027">
    <property type="entry name" value="NusB_RsmB_TIM44"/>
</dbReference>
<dbReference type="InterPro" id="IPR035926">
    <property type="entry name" value="NusB-like_sf"/>
</dbReference>